<dbReference type="SUPFAM" id="SSF54292">
    <property type="entry name" value="2Fe-2S ferredoxin-like"/>
    <property type="match status" value="1"/>
</dbReference>
<dbReference type="RefSeq" id="WP_111165731.1">
    <property type="nucleotide sequence ID" value="NZ_POUA01000017.1"/>
</dbReference>
<evidence type="ECO:0000256" key="1">
    <source>
        <dbReference type="ARBA" id="ARBA00023002"/>
    </source>
</evidence>
<dbReference type="InterPro" id="IPR051691">
    <property type="entry name" value="Metab_Enz_Cyan_OpOx_G3PDH"/>
</dbReference>
<dbReference type="Pfam" id="PF13510">
    <property type="entry name" value="Fer2_4"/>
    <property type="match status" value="1"/>
</dbReference>
<keyword evidence="4" id="KW-1185">Reference proteome</keyword>
<gene>
    <name evidence="3" type="ORF">C1I98_04150</name>
</gene>
<dbReference type="InterPro" id="IPR023753">
    <property type="entry name" value="FAD/NAD-binding_dom"/>
</dbReference>
<feature type="domain" description="FAD/NAD(P)-binding" evidence="2">
    <location>
        <begin position="151"/>
        <end position="262"/>
    </location>
</feature>
<dbReference type="GO" id="GO:0051536">
    <property type="term" value="F:iron-sulfur cluster binding"/>
    <property type="evidence" value="ECO:0007669"/>
    <property type="project" value="InterPro"/>
</dbReference>
<dbReference type="EMBL" id="POUA01000017">
    <property type="protein sequence ID" value="PZG54452.1"/>
    <property type="molecule type" value="Genomic_DNA"/>
</dbReference>
<organism evidence="3 4">
    <name type="scientific">Spongiactinospora gelatinilytica</name>
    <dbReference type="NCBI Taxonomy" id="2666298"/>
    <lineage>
        <taxon>Bacteria</taxon>
        <taxon>Bacillati</taxon>
        <taxon>Actinomycetota</taxon>
        <taxon>Actinomycetes</taxon>
        <taxon>Streptosporangiales</taxon>
        <taxon>Streptosporangiaceae</taxon>
        <taxon>Spongiactinospora</taxon>
    </lineage>
</organism>
<dbReference type="PRINTS" id="PR00368">
    <property type="entry name" value="FADPNR"/>
</dbReference>
<dbReference type="InterPro" id="IPR042204">
    <property type="entry name" value="2Fe-2S-bd_N"/>
</dbReference>
<evidence type="ECO:0000259" key="2">
    <source>
        <dbReference type="Pfam" id="PF07992"/>
    </source>
</evidence>
<name>A0A2W2H1X7_9ACTN</name>
<dbReference type="Gene3D" id="3.50.50.60">
    <property type="entry name" value="FAD/NAD(P)-binding domain"/>
    <property type="match status" value="1"/>
</dbReference>
<dbReference type="PANTHER" id="PTHR42949">
    <property type="entry name" value="ANAEROBIC GLYCEROL-3-PHOSPHATE DEHYDROGENASE SUBUNIT B"/>
    <property type="match status" value="1"/>
</dbReference>
<reference evidence="3 4" key="1">
    <citation type="submission" date="2018-01" db="EMBL/GenBank/DDBJ databases">
        <title>Draft genome sequence of Sphaerisporangium sp. 7K107.</title>
        <authorList>
            <person name="Sahin N."/>
            <person name="Saygin H."/>
            <person name="Ay H."/>
        </authorList>
    </citation>
    <scope>NUCLEOTIDE SEQUENCE [LARGE SCALE GENOMIC DNA]</scope>
    <source>
        <strain evidence="3 4">7K107</strain>
    </source>
</reference>
<dbReference type="InterPro" id="IPR036188">
    <property type="entry name" value="FAD/NAD-bd_sf"/>
</dbReference>
<proteinExistence type="predicted"/>
<dbReference type="SUPFAM" id="SSF51905">
    <property type="entry name" value="FAD/NAD(P)-binding domain"/>
    <property type="match status" value="1"/>
</dbReference>
<sequence length="468" mass="48599">MSRRDQIEFSFNGKKIKAAPGQSVAAALLAGGQAELSRSAKYRRARGVYCAHGHCPNCLVRVDGVPHVRSCLVPARPGMLVATEGATGRRFDVYRSIGAFGRFFPVGFQYRWFKRQNLAWRLWEGRLRELAAETEIPASFEIPAAERLRADLLVVGAGPAGLGAAATAAKAGLHVVLAGRRARLGGSAAPAVSDGAASAELRQAIDLVRTAANVTVIAPATVVAGFGEQYLVDRGDRVVEVTAAASVLATGAYERAVAFAGNDRPGVLLTSGLHRLVLEDRVLTGAQAVLVTENDTAYRLAGDLHRAGLGVRAIVDSRPDGPGPIADPPPDIEVLTGARVTRVRGRRRITGVVVETAGGRRTIRCDVVGMSGGWQRADELRYSATSSGDAVVDGQRATRIDPAGWEHAPLPVLQGVGAVTGTTDPGTAFAEGAVAGAWAAARVAGGTELIAGALAALRGGDVQGGSHG</sequence>
<evidence type="ECO:0000313" key="3">
    <source>
        <dbReference type="EMBL" id="PZG54452.1"/>
    </source>
</evidence>
<accession>A0A2W2H1X7</accession>
<dbReference type="Proteomes" id="UP000248544">
    <property type="component" value="Unassembled WGS sequence"/>
</dbReference>
<dbReference type="InterPro" id="IPR036010">
    <property type="entry name" value="2Fe-2S_ferredoxin-like_sf"/>
</dbReference>
<evidence type="ECO:0000313" key="4">
    <source>
        <dbReference type="Proteomes" id="UP000248544"/>
    </source>
</evidence>
<comment type="caution">
    <text evidence="3">The sequence shown here is derived from an EMBL/GenBank/DDBJ whole genome shotgun (WGS) entry which is preliminary data.</text>
</comment>
<dbReference type="GO" id="GO:0016491">
    <property type="term" value="F:oxidoreductase activity"/>
    <property type="evidence" value="ECO:0007669"/>
    <property type="project" value="UniProtKB-KW"/>
</dbReference>
<dbReference type="PRINTS" id="PR00469">
    <property type="entry name" value="PNDRDTASEII"/>
</dbReference>
<dbReference type="Gene3D" id="3.10.20.440">
    <property type="entry name" value="2Fe-2S iron-sulphur cluster binding domain, sarcosine oxidase, alpha subunit, N-terminal domain"/>
    <property type="match status" value="1"/>
</dbReference>
<dbReference type="PANTHER" id="PTHR42949:SF3">
    <property type="entry name" value="ANAEROBIC GLYCEROL-3-PHOSPHATE DEHYDROGENASE SUBUNIT B"/>
    <property type="match status" value="1"/>
</dbReference>
<dbReference type="Pfam" id="PF07992">
    <property type="entry name" value="Pyr_redox_2"/>
    <property type="match status" value="1"/>
</dbReference>
<protein>
    <recommendedName>
        <fullName evidence="2">FAD/NAD(P)-binding domain-containing protein</fullName>
    </recommendedName>
</protein>
<dbReference type="AlphaFoldDB" id="A0A2W2H1X7"/>
<keyword evidence="1" id="KW-0560">Oxidoreductase</keyword>